<dbReference type="GO" id="GO:0035251">
    <property type="term" value="F:UDP-glucosyltransferase activity"/>
    <property type="evidence" value="ECO:0007669"/>
    <property type="project" value="InterPro"/>
</dbReference>
<dbReference type="InterPro" id="IPR035595">
    <property type="entry name" value="UDP_glycos_trans_CS"/>
</dbReference>
<sequence>MESTELVFIPGPGMGHLVAAVEIGKLLTSRANYLSITFFIIDLPIETATHTYTKTLAVIDDSTTSRLRFLHLSSPQSQSNNLNKPQEAVLVELFDNSKQIVREAIVENFMTNKSKSGTRLTGVIVDMFSDKMIEVATELGLPSYVFFTSSAAFLGLMFYAQALKDDHDRDISDFKDSDTLLPVSTYLNPLPAKVLPSAMLDKDGRLRLPLSTARMIRQAKGIIVNTFLELEPHPINSLGNEDGVPSLYPVGPIINLNQEPDDSINNWLDEQPDSSVLFLCFGSYGSFDEEQLKEIAIALEHCGCRFLWSLRQPQAKGKIGAPDDLARQEQVLPEGFFKRTSRRGKLIGWAPQVAVLSHRSIGGFITHCGWNSVLESLWFGVPMATWPMYAEQQVNAFELVVDLEMAANIKMEYRSESPVLVTAEEIERAIRRLMLDSAEEKNGIRKKIEEMKEKSRRAMLEGGSSYYFLENLIKDIKDHSPT</sequence>
<name>A0A1U7Z0B5_NICSY</name>
<evidence type="ECO:0000256" key="5">
    <source>
        <dbReference type="SAM" id="Coils"/>
    </source>
</evidence>
<reference evidence="6" key="1">
    <citation type="journal article" date="2013" name="Genome Biol.">
        <title>Reference genomes and transcriptomes of Nicotiana sylvestris and Nicotiana tomentosiformis.</title>
        <authorList>
            <person name="Sierro N."/>
            <person name="Battey J.N."/>
            <person name="Ouadi S."/>
            <person name="Bovet L."/>
            <person name="Goepfert S."/>
            <person name="Bakaher N."/>
            <person name="Peitsch M.C."/>
            <person name="Ivanov N.V."/>
        </authorList>
    </citation>
    <scope>NUCLEOTIDE SEQUENCE [LARGE SCALE GENOMIC DNA]</scope>
</reference>
<protein>
    <recommendedName>
        <fullName evidence="4">Glycosyltransferase</fullName>
        <ecNumber evidence="4">2.4.1.-</ecNumber>
    </recommendedName>
</protein>
<reference evidence="7" key="2">
    <citation type="submission" date="2025-08" db="UniProtKB">
        <authorList>
            <consortium name="RefSeq"/>
        </authorList>
    </citation>
    <scope>IDENTIFICATION</scope>
    <source>
        <tissue evidence="7">Leaf</tissue>
    </source>
</reference>
<gene>
    <name evidence="7" type="primary">LOC104249994</name>
</gene>
<dbReference type="AlphaFoldDB" id="A0A1U7Z0B5"/>
<organism evidence="6 7">
    <name type="scientific">Nicotiana sylvestris</name>
    <name type="common">Wood tobacco</name>
    <name type="synonym">South American tobacco</name>
    <dbReference type="NCBI Taxonomy" id="4096"/>
    <lineage>
        <taxon>Eukaryota</taxon>
        <taxon>Viridiplantae</taxon>
        <taxon>Streptophyta</taxon>
        <taxon>Embryophyta</taxon>
        <taxon>Tracheophyta</taxon>
        <taxon>Spermatophyta</taxon>
        <taxon>Magnoliopsida</taxon>
        <taxon>eudicotyledons</taxon>
        <taxon>Gunneridae</taxon>
        <taxon>Pentapetalae</taxon>
        <taxon>asterids</taxon>
        <taxon>lamiids</taxon>
        <taxon>Solanales</taxon>
        <taxon>Solanaceae</taxon>
        <taxon>Nicotianoideae</taxon>
        <taxon>Nicotianeae</taxon>
        <taxon>Nicotiana</taxon>
    </lineage>
</organism>
<dbReference type="OrthoDB" id="5835829at2759"/>
<dbReference type="Gene3D" id="3.40.50.2000">
    <property type="entry name" value="Glycogen Phosphorylase B"/>
    <property type="match status" value="2"/>
</dbReference>
<dbReference type="GeneID" id="104249994"/>
<dbReference type="EC" id="2.4.1.-" evidence="4"/>
<evidence type="ECO:0000256" key="3">
    <source>
        <dbReference type="RuleBase" id="RU003718"/>
    </source>
</evidence>
<keyword evidence="6" id="KW-1185">Reference proteome</keyword>
<dbReference type="PANTHER" id="PTHR48048:SF88">
    <property type="entry name" value="GLYCOSYLTRANSFERASE"/>
    <property type="match status" value="1"/>
</dbReference>
<dbReference type="Pfam" id="PF00201">
    <property type="entry name" value="UDPGT"/>
    <property type="match status" value="1"/>
</dbReference>
<dbReference type="RefSeq" id="XP_009804834.1">
    <property type="nucleotide sequence ID" value="XM_009806532.1"/>
</dbReference>
<dbReference type="InterPro" id="IPR002213">
    <property type="entry name" value="UDP_glucos_trans"/>
</dbReference>
<keyword evidence="2 3" id="KW-0808">Transferase</keyword>
<evidence type="ECO:0000256" key="1">
    <source>
        <dbReference type="ARBA" id="ARBA00009995"/>
    </source>
</evidence>
<evidence type="ECO:0000313" key="6">
    <source>
        <dbReference type="Proteomes" id="UP000189701"/>
    </source>
</evidence>
<dbReference type="eggNOG" id="KOG1192">
    <property type="taxonomic scope" value="Eukaryota"/>
</dbReference>
<evidence type="ECO:0000313" key="7">
    <source>
        <dbReference type="RefSeq" id="XP_009804834.1"/>
    </source>
</evidence>
<comment type="similarity">
    <text evidence="1 3">Belongs to the UDP-glycosyltransferase family.</text>
</comment>
<dbReference type="PROSITE" id="PS00375">
    <property type="entry name" value="UDPGT"/>
    <property type="match status" value="1"/>
</dbReference>
<keyword evidence="3" id="KW-0328">Glycosyltransferase</keyword>
<dbReference type="InterPro" id="IPR050481">
    <property type="entry name" value="UDP-glycosyltransf_plant"/>
</dbReference>
<dbReference type="PANTHER" id="PTHR48048">
    <property type="entry name" value="GLYCOSYLTRANSFERASE"/>
    <property type="match status" value="1"/>
</dbReference>
<dbReference type="CDD" id="cd03784">
    <property type="entry name" value="GT1_Gtf-like"/>
    <property type="match status" value="1"/>
</dbReference>
<dbReference type="Proteomes" id="UP000189701">
    <property type="component" value="Unplaced"/>
</dbReference>
<proteinExistence type="inferred from homology"/>
<accession>A0A1U7Z0B5</accession>
<dbReference type="FunFam" id="3.40.50.2000:FF:000056">
    <property type="entry name" value="Glycosyltransferase"/>
    <property type="match status" value="1"/>
</dbReference>
<keyword evidence="5" id="KW-0175">Coiled coil</keyword>
<feature type="coiled-coil region" evidence="5">
    <location>
        <begin position="434"/>
        <end position="461"/>
    </location>
</feature>
<dbReference type="KEGG" id="nsy:104249994"/>
<evidence type="ECO:0000256" key="4">
    <source>
        <dbReference type="RuleBase" id="RU362057"/>
    </source>
</evidence>
<evidence type="ECO:0000256" key="2">
    <source>
        <dbReference type="ARBA" id="ARBA00022679"/>
    </source>
</evidence>
<dbReference type="SUPFAM" id="SSF53756">
    <property type="entry name" value="UDP-Glycosyltransferase/glycogen phosphorylase"/>
    <property type="match status" value="1"/>
</dbReference>